<reference evidence="4 5" key="1">
    <citation type="submission" date="2017-08" db="EMBL/GenBank/DDBJ databases">
        <title>Halovibrio sewagensis sp. nov., isolated from wastewater of high salinity.</title>
        <authorList>
            <person name="Dong X."/>
            <person name="Zhang G."/>
        </authorList>
    </citation>
    <scope>NUCLEOTIDE SEQUENCE [LARGE SCALE GENOMIC DNA]</scope>
    <source>
        <strain evidence="4 5">YL5-2</strain>
    </source>
</reference>
<evidence type="ECO:0000313" key="5">
    <source>
        <dbReference type="Proteomes" id="UP000218896"/>
    </source>
</evidence>
<gene>
    <name evidence="4" type="ORF">CK501_03585</name>
</gene>
<evidence type="ECO:0000313" key="4">
    <source>
        <dbReference type="EMBL" id="PAU82237.1"/>
    </source>
</evidence>
<dbReference type="PIRSF" id="PIRSF016548">
    <property type="entry name" value="Rsd_AlgQ"/>
    <property type="match status" value="1"/>
</dbReference>
<protein>
    <submittedName>
        <fullName evidence="4">Sigma D regulator</fullName>
    </submittedName>
</protein>
<evidence type="ECO:0000256" key="1">
    <source>
        <dbReference type="ARBA" id="ARBA00023015"/>
    </source>
</evidence>
<keyword evidence="5" id="KW-1185">Reference proteome</keyword>
<name>A0A2A2FC27_9GAMM</name>
<comment type="caution">
    <text evidence="4">The sequence shown here is derived from an EMBL/GenBank/DDBJ whole genome shotgun (WGS) entry which is preliminary data.</text>
</comment>
<dbReference type="InterPro" id="IPR007448">
    <property type="entry name" value="Sigma70_reg_Rsd_AlgQ"/>
</dbReference>
<dbReference type="AlphaFoldDB" id="A0A2A2FC27"/>
<organism evidence="4 5">
    <name type="scientific">Halovibrio salipaludis</name>
    <dbReference type="NCBI Taxonomy" id="2032626"/>
    <lineage>
        <taxon>Bacteria</taxon>
        <taxon>Pseudomonadati</taxon>
        <taxon>Pseudomonadota</taxon>
        <taxon>Gammaproteobacteria</taxon>
        <taxon>Oceanospirillales</taxon>
        <taxon>Halomonadaceae</taxon>
        <taxon>Halovibrio</taxon>
    </lineage>
</organism>
<dbReference type="Pfam" id="PF04353">
    <property type="entry name" value="Rsd_AlgQ"/>
    <property type="match status" value="1"/>
</dbReference>
<keyword evidence="1 3" id="KW-0805">Transcription regulation</keyword>
<dbReference type="EMBL" id="NSKD01000001">
    <property type="protein sequence ID" value="PAU82237.1"/>
    <property type="molecule type" value="Genomic_DNA"/>
</dbReference>
<sequence>MLEDCRNARERWGGVTELVDRWLQARQQLIVQYCGLSNNPDFSQTGRLHEQLSSLCEQLLDYVSAGHFEVYEQLMNEAREFDDGGIEVANRVYPKISKTTQEMLAFNDLLEVSEKSEEDMRAMYARVSRLGEIMEERFELEDLLIENLHNAHADQVA</sequence>
<dbReference type="RefSeq" id="WP_095616332.1">
    <property type="nucleotide sequence ID" value="NZ_NSKD01000001.1"/>
</dbReference>
<accession>A0A2A2FC27</accession>
<comment type="similarity">
    <text evidence="3">Belongs to the Rsd/AlgQ family.</text>
</comment>
<dbReference type="Gene3D" id="1.20.120.1370">
    <property type="entry name" value="Regulator of RNA polymerase sigma(70) subunit, domain 4"/>
    <property type="match status" value="1"/>
</dbReference>
<proteinExistence type="inferred from homology"/>
<dbReference type="NCBIfam" id="NF008723">
    <property type="entry name" value="PRK11718.1"/>
    <property type="match status" value="1"/>
</dbReference>
<evidence type="ECO:0000256" key="3">
    <source>
        <dbReference type="RuleBase" id="RU004409"/>
    </source>
</evidence>
<keyword evidence="2 3" id="KW-0804">Transcription</keyword>
<dbReference type="OrthoDB" id="5567237at2"/>
<dbReference type="GO" id="GO:0006355">
    <property type="term" value="P:regulation of DNA-templated transcription"/>
    <property type="evidence" value="ECO:0007669"/>
    <property type="project" value="InterPro"/>
</dbReference>
<evidence type="ECO:0000256" key="2">
    <source>
        <dbReference type="ARBA" id="ARBA00023163"/>
    </source>
</evidence>
<dbReference type="Proteomes" id="UP000218896">
    <property type="component" value="Unassembled WGS sequence"/>
</dbReference>
<dbReference type="InterPro" id="IPR038309">
    <property type="entry name" value="Rsd/AlgQ_sf"/>
</dbReference>